<evidence type="ECO:0000313" key="3">
    <source>
        <dbReference type="Proteomes" id="UP001211907"/>
    </source>
</evidence>
<name>A0AAD5X5U6_9FUNG</name>
<dbReference type="AlphaFoldDB" id="A0AAD5X5U6"/>
<protein>
    <submittedName>
        <fullName evidence="2">Uncharacterized protein</fullName>
    </submittedName>
</protein>
<feature type="non-terminal residue" evidence="2">
    <location>
        <position position="1"/>
    </location>
</feature>
<evidence type="ECO:0000313" key="2">
    <source>
        <dbReference type="EMBL" id="KAJ3081278.1"/>
    </source>
</evidence>
<feature type="compositionally biased region" description="Polar residues" evidence="1">
    <location>
        <begin position="31"/>
        <end position="45"/>
    </location>
</feature>
<dbReference type="Proteomes" id="UP001211907">
    <property type="component" value="Unassembled WGS sequence"/>
</dbReference>
<dbReference type="EMBL" id="JADGJH010005274">
    <property type="protein sequence ID" value="KAJ3081278.1"/>
    <property type="molecule type" value="Genomic_DNA"/>
</dbReference>
<organism evidence="2 3">
    <name type="scientific">Physocladia obscura</name>
    <dbReference type="NCBI Taxonomy" id="109957"/>
    <lineage>
        <taxon>Eukaryota</taxon>
        <taxon>Fungi</taxon>
        <taxon>Fungi incertae sedis</taxon>
        <taxon>Chytridiomycota</taxon>
        <taxon>Chytridiomycota incertae sedis</taxon>
        <taxon>Chytridiomycetes</taxon>
        <taxon>Chytridiales</taxon>
        <taxon>Chytriomycetaceae</taxon>
        <taxon>Physocladia</taxon>
    </lineage>
</organism>
<reference evidence="2" key="1">
    <citation type="submission" date="2020-05" db="EMBL/GenBank/DDBJ databases">
        <title>Phylogenomic resolution of chytrid fungi.</title>
        <authorList>
            <person name="Stajich J.E."/>
            <person name="Amses K."/>
            <person name="Simmons R."/>
            <person name="Seto K."/>
            <person name="Myers J."/>
            <person name="Bonds A."/>
            <person name="Quandt C.A."/>
            <person name="Barry K."/>
            <person name="Liu P."/>
            <person name="Grigoriev I."/>
            <person name="Longcore J.E."/>
            <person name="James T.Y."/>
        </authorList>
    </citation>
    <scope>NUCLEOTIDE SEQUENCE</scope>
    <source>
        <strain evidence="2">JEL0513</strain>
    </source>
</reference>
<proteinExistence type="predicted"/>
<sequence>MIFERDIDSNGEYNDNSDYESDTETNHEIDNNGNESSGADSNSKNGDYATYGVPMNNTVYDFHARKIHEDITFKLTNADIDVIEHVILDNPMGQSAITCYLIFNCPCWKQEHVPTFQTGKQLHKAADSLDFLNITSKANKFMMKLVQ</sequence>
<accession>A0AAD5X5U6</accession>
<keyword evidence="3" id="KW-1185">Reference proteome</keyword>
<evidence type="ECO:0000256" key="1">
    <source>
        <dbReference type="SAM" id="MobiDB-lite"/>
    </source>
</evidence>
<comment type="caution">
    <text evidence="2">The sequence shown here is derived from an EMBL/GenBank/DDBJ whole genome shotgun (WGS) entry which is preliminary data.</text>
</comment>
<gene>
    <name evidence="2" type="ORF">HK100_009918</name>
</gene>
<feature type="region of interest" description="Disordered" evidence="1">
    <location>
        <begin position="1"/>
        <end position="48"/>
    </location>
</feature>